<dbReference type="RefSeq" id="WP_104847970.1">
    <property type="nucleotide sequence ID" value="NZ_PKOZ01000001.1"/>
</dbReference>
<evidence type="ECO:0000313" key="9">
    <source>
        <dbReference type="EMBL" id="PQD96875.1"/>
    </source>
</evidence>
<evidence type="ECO:0000256" key="5">
    <source>
        <dbReference type="ARBA" id="ARBA00023136"/>
    </source>
</evidence>
<evidence type="ECO:0000256" key="4">
    <source>
        <dbReference type="ARBA" id="ARBA00022989"/>
    </source>
</evidence>
<keyword evidence="10" id="KW-1185">Reference proteome</keyword>
<comment type="caution">
    <text evidence="9">The sequence shown here is derived from an EMBL/GenBank/DDBJ whole genome shotgun (WGS) entry which is preliminary data.</text>
</comment>
<evidence type="ECO:0000259" key="8">
    <source>
        <dbReference type="Pfam" id="PF05140"/>
    </source>
</evidence>
<accession>A0A2S7N4H5</accession>
<evidence type="ECO:0000256" key="3">
    <source>
        <dbReference type="ARBA" id="ARBA00022748"/>
    </source>
</evidence>
<proteinExistence type="predicted"/>
<evidence type="ECO:0000256" key="6">
    <source>
        <dbReference type="SAM" id="MobiDB-lite"/>
    </source>
</evidence>
<dbReference type="GO" id="GO:0017004">
    <property type="term" value="P:cytochrome complex assembly"/>
    <property type="evidence" value="ECO:0007669"/>
    <property type="project" value="UniProtKB-KW"/>
</dbReference>
<dbReference type="Pfam" id="PF05140">
    <property type="entry name" value="ResB"/>
    <property type="match status" value="1"/>
</dbReference>
<evidence type="ECO:0000256" key="7">
    <source>
        <dbReference type="SAM" id="Phobius"/>
    </source>
</evidence>
<dbReference type="InterPro" id="IPR023494">
    <property type="entry name" value="Cyt_c_bgen_Ccs1/CcsB/ResB"/>
</dbReference>
<dbReference type="InterPro" id="IPR007816">
    <property type="entry name" value="ResB-like_domain"/>
</dbReference>
<evidence type="ECO:0000256" key="1">
    <source>
        <dbReference type="ARBA" id="ARBA00004141"/>
    </source>
</evidence>
<keyword evidence="5 7" id="KW-0472">Membrane</keyword>
<evidence type="ECO:0000256" key="2">
    <source>
        <dbReference type="ARBA" id="ARBA00022692"/>
    </source>
</evidence>
<dbReference type="OrthoDB" id="9770923at2"/>
<organism evidence="9 10">
    <name type="scientific">Pradoshia eiseniae</name>
    <dbReference type="NCBI Taxonomy" id="2064768"/>
    <lineage>
        <taxon>Bacteria</taxon>
        <taxon>Bacillati</taxon>
        <taxon>Bacillota</taxon>
        <taxon>Bacilli</taxon>
        <taxon>Bacillales</taxon>
        <taxon>Bacillaceae</taxon>
        <taxon>Pradoshia</taxon>
    </lineage>
</organism>
<feature type="domain" description="ResB-like" evidence="8">
    <location>
        <begin position="67"/>
        <end position="518"/>
    </location>
</feature>
<keyword evidence="4 7" id="KW-1133">Transmembrane helix</keyword>
<feature type="transmembrane region" description="Helical" evidence="7">
    <location>
        <begin position="217"/>
        <end position="235"/>
    </location>
</feature>
<dbReference type="GO" id="GO:0016020">
    <property type="term" value="C:membrane"/>
    <property type="evidence" value="ECO:0007669"/>
    <property type="project" value="UniProtKB-SubCell"/>
</dbReference>
<sequence length="548" mass="62814">MKEIKCECGHINPYGTVLCEACGKVLEKETVEEERKLLDMKYEGSARRSQTYNKTVVDKVWTFFSSVKVGVTLIILPLIAASIGTIFPQEALIPGGEPANTFYENEYGTIGKIYYELGLHNLYSSWWFLLLVSLLGVSLVIASLDRFIPLYRALKKQRVTRHPQFMKRQRIFGHSRESVESSYELIKERLKAKRYKIREENGNILAEKNRFSRWGPYVNHIGLIIFLIGGMLRFVPGMYVNEYMRIPEGETIAVPGTGGEYYVKNNQFIIETYDKEEDAQFESALERTGTVVSNYQTDATLYKHVGETIPGEEPTLEKVKDFPIIVNEPLKFESFALYQTSYEESFSSMSFTFINKSSEKELGEFTVDLRNPKDSYDLGDGYKLELTSYFPDFEFGENNQPTTISRYPNNPAFIFNMYTPDNPEPEVAFIGIRQNLEPMGENEYAIKFAGIDYQYSTYLTVRKDLTLWILALGGLIFMIGVVQGAYWQHRRIWLQQKDGEILIAAHTNKNWYGIKKEINEILEGTPIPLPVDQTEEESSQTKGGEVSG</sequence>
<evidence type="ECO:0000313" key="10">
    <source>
        <dbReference type="Proteomes" id="UP000239663"/>
    </source>
</evidence>
<dbReference type="AlphaFoldDB" id="A0A2S7N4H5"/>
<name>A0A2S7N4H5_9BACI</name>
<comment type="subcellular location">
    <subcellularLocation>
        <location evidence="1">Membrane</location>
        <topology evidence="1">Multi-pass membrane protein</topology>
    </subcellularLocation>
</comment>
<reference evidence="9 10" key="1">
    <citation type="submission" date="2017-12" db="EMBL/GenBank/DDBJ databases">
        <title>Taxonomic description and draft genome of Pradoshia cofamensis Gen. nov., sp. nov., a thermotolerant bacillale isolated from anterior gut of earthworm Eisenia fetida.</title>
        <authorList>
            <person name="Saha T."/>
            <person name="Chakraborty R."/>
        </authorList>
    </citation>
    <scope>NUCLEOTIDE SEQUENCE [LARGE SCALE GENOMIC DNA]</scope>
    <source>
        <strain evidence="9 10">EAG3</strain>
    </source>
</reference>
<dbReference type="PANTHER" id="PTHR31566:SF0">
    <property type="entry name" value="CYTOCHROME C BIOGENESIS PROTEIN CCS1, CHLOROPLASTIC"/>
    <property type="match status" value="1"/>
</dbReference>
<feature type="region of interest" description="Disordered" evidence="6">
    <location>
        <begin position="528"/>
        <end position="548"/>
    </location>
</feature>
<keyword evidence="3" id="KW-0201">Cytochrome c-type biogenesis</keyword>
<feature type="transmembrane region" description="Helical" evidence="7">
    <location>
        <begin position="69"/>
        <end position="87"/>
    </location>
</feature>
<dbReference type="PANTHER" id="PTHR31566">
    <property type="entry name" value="CYTOCHROME C BIOGENESIS PROTEIN CCS1, CHLOROPLASTIC"/>
    <property type="match status" value="1"/>
</dbReference>
<keyword evidence="2 7" id="KW-0812">Transmembrane</keyword>
<feature type="transmembrane region" description="Helical" evidence="7">
    <location>
        <begin position="126"/>
        <end position="148"/>
    </location>
</feature>
<feature type="transmembrane region" description="Helical" evidence="7">
    <location>
        <begin position="465"/>
        <end position="487"/>
    </location>
</feature>
<gene>
    <name evidence="9" type="ORF">CYL18_03050</name>
</gene>
<dbReference type="EMBL" id="PKOZ01000001">
    <property type="protein sequence ID" value="PQD96875.1"/>
    <property type="molecule type" value="Genomic_DNA"/>
</dbReference>
<protein>
    <submittedName>
        <fullName evidence="9">Cytochrome C biogenesis protein</fullName>
    </submittedName>
</protein>
<dbReference type="Proteomes" id="UP000239663">
    <property type="component" value="Unassembled WGS sequence"/>
</dbReference>